<feature type="transmembrane region" description="Helical" evidence="2">
    <location>
        <begin position="311"/>
        <end position="335"/>
    </location>
</feature>
<evidence type="ECO:0000313" key="3">
    <source>
        <dbReference type="EMBL" id="PCH37844.1"/>
    </source>
</evidence>
<reference evidence="3 4" key="1">
    <citation type="journal article" date="2012" name="Science">
        <title>The Paleozoic origin of enzymatic lignin decomposition reconstructed from 31 fungal genomes.</title>
        <authorList>
            <person name="Floudas D."/>
            <person name="Binder M."/>
            <person name="Riley R."/>
            <person name="Barry K."/>
            <person name="Blanchette R.A."/>
            <person name="Henrissat B."/>
            <person name="Martinez A.T."/>
            <person name="Otillar R."/>
            <person name="Spatafora J.W."/>
            <person name="Yadav J.S."/>
            <person name="Aerts A."/>
            <person name="Benoit I."/>
            <person name="Boyd A."/>
            <person name="Carlson A."/>
            <person name="Copeland A."/>
            <person name="Coutinho P.M."/>
            <person name="de Vries R.P."/>
            <person name="Ferreira P."/>
            <person name="Findley K."/>
            <person name="Foster B."/>
            <person name="Gaskell J."/>
            <person name="Glotzer D."/>
            <person name="Gorecki P."/>
            <person name="Heitman J."/>
            <person name="Hesse C."/>
            <person name="Hori C."/>
            <person name="Igarashi K."/>
            <person name="Jurgens J.A."/>
            <person name="Kallen N."/>
            <person name="Kersten P."/>
            <person name="Kohler A."/>
            <person name="Kuees U."/>
            <person name="Kumar T.K.A."/>
            <person name="Kuo A."/>
            <person name="LaButti K."/>
            <person name="Larrondo L.F."/>
            <person name="Lindquist E."/>
            <person name="Ling A."/>
            <person name="Lombard V."/>
            <person name="Lucas S."/>
            <person name="Lundell T."/>
            <person name="Martin R."/>
            <person name="McLaughlin D.J."/>
            <person name="Morgenstern I."/>
            <person name="Morin E."/>
            <person name="Murat C."/>
            <person name="Nagy L.G."/>
            <person name="Nolan M."/>
            <person name="Ohm R.A."/>
            <person name="Patyshakuliyeva A."/>
            <person name="Rokas A."/>
            <person name="Ruiz-Duenas F.J."/>
            <person name="Sabat G."/>
            <person name="Salamov A."/>
            <person name="Samejima M."/>
            <person name="Schmutz J."/>
            <person name="Slot J.C."/>
            <person name="St John F."/>
            <person name="Stenlid J."/>
            <person name="Sun H."/>
            <person name="Sun S."/>
            <person name="Syed K."/>
            <person name="Tsang A."/>
            <person name="Wiebenga A."/>
            <person name="Young D."/>
            <person name="Pisabarro A."/>
            <person name="Eastwood D.C."/>
            <person name="Martin F."/>
            <person name="Cullen D."/>
            <person name="Grigoriev I.V."/>
            <person name="Hibbett D.S."/>
        </authorList>
    </citation>
    <scope>NUCLEOTIDE SEQUENCE [LARGE SCALE GENOMIC DNA]</scope>
    <source>
        <strain evidence="3 4">MD-104</strain>
    </source>
</reference>
<keyword evidence="2" id="KW-0472">Membrane</keyword>
<protein>
    <recommendedName>
        <fullName evidence="5">MARVEL domain-containing protein</fullName>
    </recommendedName>
</protein>
<accession>A0A2H3JMI1</accession>
<feature type="compositionally biased region" description="Polar residues" evidence="1">
    <location>
        <begin position="147"/>
        <end position="157"/>
    </location>
</feature>
<keyword evidence="2" id="KW-0812">Transmembrane</keyword>
<proteinExistence type="predicted"/>
<evidence type="ECO:0008006" key="5">
    <source>
        <dbReference type="Google" id="ProtNLM"/>
    </source>
</evidence>
<dbReference type="AlphaFoldDB" id="A0A2H3JMI1"/>
<feature type="transmembrane region" description="Helical" evidence="2">
    <location>
        <begin position="530"/>
        <end position="548"/>
    </location>
</feature>
<gene>
    <name evidence="3" type="ORF">WOLCODRAFT_135875</name>
</gene>
<keyword evidence="4" id="KW-1185">Reference proteome</keyword>
<evidence type="ECO:0000256" key="1">
    <source>
        <dbReference type="SAM" id="MobiDB-lite"/>
    </source>
</evidence>
<feature type="region of interest" description="Disordered" evidence="1">
    <location>
        <begin position="1"/>
        <end position="37"/>
    </location>
</feature>
<dbReference type="Proteomes" id="UP000218811">
    <property type="component" value="Unassembled WGS sequence"/>
</dbReference>
<sequence length="563" mass="62007">MYPEYRLDTPPPTSRFRRPWSPDPQDPFPSIRRREPEEFGTYFPAQHHVSLREPSDASVEALDLAEYAAILNRHNDSYRQPVFNAYDSYPPSPQSLRPFASPDSLRVPSLVSPSASSSPSDSDHSSRPPTHRPFSLPPPSLPHRSSQGNPSLSIHTHSSARDGPQVRLPGNGSEIDIARFPSFSRAWYEGDKPHKLPDPSMLPNGDGLSVSRVPDMFDPTFPAHTYYENMPYARSPPPSYPARSSRDLNIVPWNASPNKGDKLVDSDLKEERMRMLEAEFGGAQTQQDNGEKVGSVDTNGKLITAGPKKRIAMRCIEVVLAATACVSTVYTAFLIKTSSTPPPANKLPAYVLYVLSFLTIVSTTYLFLIYPCCCGGRRRTREASFPGAPGGMMVLPVQSFPSGDKKSKKDRKKKGGGGEGVQVNLIVDPTMFGGGSGERDEEWGEDGDEDGTQAGSEGQKPRRPARRRGIFAGLALEAEWRRARKQLKVRMAFDIVACILWGVTFVLILMGKRCPVGGYLGWCDGYNVGTAAAFLLSLAFGFSIFFDIKDLHASKNSPRTRPL</sequence>
<dbReference type="OMA" id="WCDAYNL"/>
<feature type="region of interest" description="Disordered" evidence="1">
    <location>
        <begin position="396"/>
        <end position="465"/>
    </location>
</feature>
<feature type="region of interest" description="Disordered" evidence="1">
    <location>
        <begin position="94"/>
        <end position="174"/>
    </location>
</feature>
<feature type="compositionally biased region" description="Acidic residues" evidence="1">
    <location>
        <begin position="439"/>
        <end position="451"/>
    </location>
</feature>
<evidence type="ECO:0000256" key="2">
    <source>
        <dbReference type="SAM" id="Phobius"/>
    </source>
</evidence>
<keyword evidence="2" id="KW-1133">Transmembrane helix</keyword>
<dbReference type="STRING" id="742152.A0A2H3JMI1"/>
<dbReference type="OrthoDB" id="3253553at2759"/>
<dbReference type="EMBL" id="KB467942">
    <property type="protein sequence ID" value="PCH37844.1"/>
    <property type="molecule type" value="Genomic_DNA"/>
</dbReference>
<organism evidence="3 4">
    <name type="scientific">Wolfiporia cocos (strain MD-104)</name>
    <name type="common">Brown rot fungus</name>
    <dbReference type="NCBI Taxonomy" id="742152"/>
    <lineage>
        <taxon>Eukaryota</taxon>
        <taxon>Fungi</taxon>
        <taxon>Dikarya</taxon>
        <taxon>Basidiomycota</taxon>
        <taxon>Agaricomycotina</taxon>
        <taxon>Agaricomycetes</taxon>
        <taxon>Polyporales</taxon>
        <taxon>Phaeolaceae</taxon>
        <taxon>Wolfiporia</taxon>
    </lineage>
</organism>
<feature type="compositionally biased region" description="Basic residues" evidence="1">
    <location>
        <begin position="406"/>
        <end position="415"/>
    </location>
</feature>
<feature type="transmembrane region" description="Helical" evidence="2">
    <location>
        <begin position="491"/>
        <end position="510"/>
    </location>
</feature>
<name>A0A2H3JMI1_WOLCO</name>
<feature type="compositionally biased region" description="Low complexity" evidence="1">
    <location>
        <begin position="101"/>
        <end position="120"/>
    </location>
</feature>
<feature type="transmembrane region" description="Helical" evidence="2">
    <location>
        <begin position="347"/>
        <end position="370"/>
    </location>
</feature>
<evidence type="ECO:0000313" key="4">
    <source>
        <dbReference type="Proteomes" id="UP000218811"/>
    </source>
</evidence>